<dbReference type="PANTHER" id="PTHR39085:SF1">
    <property type="entry name" value="SLL0924 PROTEIN"/>
    <property type="match status" value="1"/>
</dbReference>
<evidence type="ECO:0000313" key="3">
    <source>
        <dbReference type="Proteomes" id="UP000658720"/>
    </source>
</evidence>
<proteinExistence type="predicted"/>
<dbReference type="Pfam" id="PF09988">
    <property type="entry name" value="DUF2227"/>
    <property type="match status" value="1"/>
</dbReference>
<dbReference type="Proteomes" id="UP000658720">
    <property type="component" value="Unassembled WGS sequence"/>
</dbReference>
<feature type="transmembrane region" description="Helical" evidence="1">
    <location>
        <begin position="12"/>
        <end position="41"/>
    </location>
</feature>
<protein>
    <submittedName>
        <fullName evidence="2">Metal-binding protein</fullName>
    </submittedName>
</protein>
<evidence type="ECO:0000256" key="1">
    <source>
        <dbReference type="SAM" id="Phobius"/>
    </source>
</evidence>
<reference evidence="2 3" key="1">
    <citation type="submission" date="2020-10" db="EMBL/GenBank/DDBJ databases">
        <authorList>
            <person name="Castelo-Branco R."/>
            <person name="Eusebio N."/>
            <person name="Adriana R."/>
            <person name="Vieira A."/>
            <person name="Brugerolle De Fraissinette N."/>
            <person name="Rezende De Castro R."/>
            <person name="Schneider M.P."/>
            <person name="Vasconcelos V."/>
            <person name="Leao P.N."/>
        </authorList>
    </citation>
    <scope>NUCLEOTIDE SEQUENCE [LARGE SCALE GENOMIC DNA]</scope>
    <source>
        <strain evidence="2 3">LEGE 00031</strain>
    </source>
</reference>
<organism evidence="2 3">
    <name type="scientific">Synechocystis salina LEGE 00031</name>
    <dbReference type="NCBI Taxonomy" id="1828736"/>
    <lineage>
        <taxon>Bacteria</taxon>
        <taxon>Bacillati</taxon>
        <taxon>Cyanobacteriota</taxon>
        <taxon>Cyanophyceae</taxon>
        <taxon>Synechococcales</taxon>
        <taxon>Merismopediaceae</taxon>
        <taxon>Synechocystis</taxon>
    </lineage>
</organism>
<accession>A0ABR9VVB0</accession>
<comment type="caution">
    <text evidence="2">The sequence shown here is derived from an EMBL/GenBank/DDBJ whole genome shotgun (WGS) entry which is preliminary data.</text>
</comment>
<evidence type="ECO:0000313" key="2">
    <source>
        <dbReference type="EMBL" id="MBE9255277.1"/>
    </source>
</evidence>
<feature type="transmembrane region" description="Helical" evidence="1">
    <location>
        <begin position="92"/>
        <end position="113"/>
    </location>
</feature>
<dbReference type="InterPro" id="IPR019250">
    <property type="entry name" value="DUF2227_metal-bd"/>
</dbReference>
<name>A0ABR9VVB0_9SYNC</name>
<sequence>MPAGKIHDRITLGATPAVMAIAFISTGSARLTLLMAIAFGFSGLMFGPDLDIHSCQYKRWGWLRWIWLPYRRFIPHRSPLSHGFLIGTMLRLLYLSCWLLLAALGMGIVLVLLQKLSLERLQGVDWLSLGQWVQNHRGELVIIFLGLEAGAMAHSLSDWGSSWLKKRLGRKKQTRPGQSKARRRS</sequence>
<dbReference type="EMBL" id="JADEVV010000056">
    <property type="protein sequence ID" value="MBE9255277.1"/>
    <property type="molecule type" value="Genomic_DNA"/>
</dbReference>
<dbReference type="PANTHER" id="PTHR39085">
    <property type="entry name" value="SLL0924 PROTEIN"/>
    <property type="match status" value="1"/>
</dbReference>
<keyword evidence="1" id="KW-0472">Membrane</keyword>
<keyword evidence="3" id="KW-1185">Reference proteome</keyword>
<keyword evidence="1" id="KW-1133">Transmembrane helix</keyword>
<keyword evidence="1" id="KW-0812">Transmembrane</keyword>
<gene>
    <name evidence="2" type="ORF">IQ217_15825</name>
</gene>